<dbReference type="InterPro" id="IPR024747">
    <property type="entry name" value="Pyridox_Oxase-rel"/>
</dbReference>
<dbReference type="STRING" id="717605.Theco_1133"/>
<accession>L0EC90</accession>
<keyword evidence="2" id="KW-1185">Reference proteome</keyword>
<protein>
    <submittedName>
        <fullName evidence="1">Putative flavin-nucleotide-binding protein</fullName>
    </submittedName>
</protein>
<organism evidence="1 2">
    <name type="scientific">Thermobacillus composti (strain DSM 18247 / JCM 13945 / KWC4)</name>
    <dbReference type="NCBI Taxonomy" id="717605"/>
    <lineage>
        <taxon>Bacteria</taxon>
        <taxon>Bacillati</taxon>
        <taxon>Bacillota</taxon>
        <taxon>Bacilli</taxon>
        <taxon>Bacillales</taxon>
        <taxon>Paenibacillaceae</taxon>
        <taxon>Thermobacillus</taxon>
    </lineage>
</organism>
<dbReference type="OrthoDB" id="9794935at2"/>
<proteinExistence type="predicted"/>
<dbReference type="HOGENOM" id="CLU_067890_2_0_9"/>
<dbReference type="eggNOG" id="COG3467">
    <property type="taxonomic scope" value="Bacteria"/>
</dbReference>
<dbReference type="PANTHER" id="PTHR34071:SF2">
    <property type="entry name" value="FLAVIN-NUCLEOTIDE-BINDING PROTEIN"/>
    <property type="match status" value="1"/>
</dbReference>
<reference evidence="2" key="1">
    <citation type="submission" date="2012-01" db="EMBL/GenBank/DDBJ databases">
        <title>Complete sequence of chromosome of Thermobacillus composti KWC4.</title>
        <authorList>
            <person name="Lucas S."/>
            <person name="Han J."/>
            <person name="Lapidus A."/>
            <person name="Cheng J.-F."/>
            <person name="Goodwin L."/>
            <person name="Pitluck S."/>
            <person name="Peters L."/>
            <person name="Ovchinnikova G."/>
            <person name="Teshima H."/>
            <person name="Detter J.C."/>
            <person name="Han C."/>
            <person name="Tapia R."/>
            <person name="Land M."/>
            <person name="Hauser L."/>
            <person name="Kyrpides N."/>
            <person name="Ivanova N."/>
            <person name="Pagani I."/>
            <person name="Anderson I."/>
            <person name="Woyke T."/>
        </authorList>
    </citation>
    <scope>NUCLEOTIDE SEQUENCE [LARGE SCALE GENOMIC DNA]</scope>
    <source>
        <strain evidence="2">DSM 18247 / JCM 13945 / KWC4</strain>
    </source>
</reference>
<name>L0EC90_THECK</name>
<dbReference type="InterPro" id="IPR012349">
    <property type="entry name" value="Split_barrel_FMN-bd"/>
</dbReference>
<dbReference type="PANTHER" id="PTHR34071">
    <property type="entry name" value="5-NITROIMIDAZOLE ANTIBIOTICS RESISTANCE PROTEIN, NIMA-FAMILY-RELATED PROTEIN-RELATED"/>
    <property type="match status" value="1"/>
</dbReference>
<dbReference type="SUPFAM" id="SSF50475">
    <property type="entry name" value="FMN-binding split barrel"/>
    <property type="match status" value="1"/>
</dbReference>
<sequence>MRRREFEMTDQREIEQFLEESSFGFLSAVRPDGRPSITPLNFVYADGAVYFHGSRAGDKMDAIRSNPHAAFAVAREYAIIPSYFTDPVMACPASAYFKSVLIAGRIEIVEDIAEKAMALEAMMKKLQPEGGYEPIRPDDPRYAPRLKSVAVLKLVPSSITAKFKFGQNLSDKERSAVTAGLLERGLPLDRETAGLMERYRPGAPQQ</sequence>
<dbReference type="Gene3D" id="2.30.110.10">
    <property type="entry name" value="Electron Transport, Fmn-binding Protein, Chain A"/>
    <property type="match status" value="1"/>
</dbReference>
<dbReference type="RefSeq" id="WP_015254063.1">
    <property type="nucleotide sequence ID" value="NC_019897.1"/>
</dbReference>
<evidence type="ECO:0000313" key="2">
    <source>
        <dbReference type="Proteomes" id="UP000010795"/>
    </source>
</evidence>
<dbReference type="EMBL" id="CP003255">
    <property type="protein sequence ID" value="AGA57306.1"/>
    <property type="molecule type" value="Genomic_DNA"/>
</dbReference>
<gene>
    <name evidence="1" type="ordered locus">Theco_1133</name>
</gene>
<dbReference type="Proteomes" id="UP000010795">
    <property type="component" value="Chromosome"/>
</dbReference>
<dbReference type="KEGG" id="tco:Theco_1133"/>
<dbReference type="AlphaFoldDB" id="L0EC90"/>
<dbReference type="Pfam" id="PF12900">
    <property type="entry name" value="Pyridox_ox_2"/>
    <property type="match status" value="1"/>
</dbReference>
<evidence type="ECO:0000313" key="1">
    <source>
        <dbReference type="EMBL" id="AGA57306.1"/>
    </source>
</evidence>